<dbReference type="Gene3D" id="1.20.950.20">
    <property type="entry name" value="Transmembrane di-heme cytochromes, Chain C"/>
    <property type="match status" value="1"/>
</dbReference>
<dbReference type="GO" id="GO:0005886">
    <property type="term" value="C:plasma membrane"/>
    <property type="evidence" value="ECO:0007669"/>
    <property type="project" value="UniProtKB-SubCell"/>
</dbReference>
<evidence type="ECO:0000256" key="11">
    <source>
        <dbReference type="ARBA" id="ARBA00023136"/>
    </source>
</evidence>
<dbReference type="SUPFAM" id="SSF81342">
    <property type="entry name" value="Transmembrane di-heme cytochromes"/>
    <property type="match status" value="1"/>
</dbReference>
<evidence type="ECO:0000256" key="13">
    <source>
        <dbReference type="SAM" id="Phobius"/>
    </source>
</evidence>
<accession>A0A5C8Z9K2</accession>
<evidence type="ECO:0000256" key="6">
    <source>
        <dbReference type="ARBA" id="ARBA00022692"/>
    </source>
</evidence>
<dbReference type="PANTHER" id="PTHR30529:SF1">
    <property type="entry name" value="CYTOCHROME B561 HOMOLOG 2"/>
    <property type="match status" value="1"/>
</dbReference>
<dbReference type="Pfam" id="PF01292">
    <property type="entry name" value="Ni_hydr_CYTB"/>
    <property type="match status" value="1"/>
</dbReference>
<keyword evidence="7" id="KW-0479">Metal-binding</keyword>
<proteinExistence type="inferred from homology"/>
<feature type="transmembrane region" description="Helical" evidence="13">
    <location>
        <begin position="12"/>
        <end position="38"/>
    </location>
</feature>
<keyword evidence="11 13" id="KW-0472">Membrane</keyword>
<evidence type="ECO:0000313" key="16">
    <source>
        <dbReference type="Proteomes" id="UP000321764"/>
    </source>
</evidence>
<dbReference type="InterPro" id="IPR011577">
    <property type="entry name" value="Cyt_b561_bac/Ni-Hgenase"/>
</dbReference>
<reference evidence="15 16" key="1">
    <citation type="submission" date="2019-07" db="EMBL/GenBank/DDBJ databases">
        <title>Reinekea sp. strain SSH23 genome sequencing and assembly.</title>
        <authorList>
            <person name="Kim I."/>
        </authorList>
    </citation>
    <scope>NUCLEOTIDE SEQUENCE [LARGE SCALE GENOMIC DNA]</scope>
    <source>
        <strain evidence="15 16">SSH23</strain>
    </source>
</reference>
<evidence type="ECO:0000256" key="5">
    <source>
        <dbReference type="ARBA" id="ARBA00022617"/>
    </source>
</evidence>
<dbReference type="GO" id="GO:0022904">
    <property type="term" value="P:respiratory electron transport chain"/>
    <property type="evidence" value="ECO:0007669"/>
    <property type="project" value="InterPro"/>
</dbReference>
<name>A0A5C8Z9K2_9GAMM</name>
<dbReference type="GO" id="GO:0046872">
    <property type="term" value="F:metal ion binding"/>
    <property type="evidence" value="ECO:0007669"/>
    <property type="project" value="UniProtKB-KW"/>
</dbReference>
<evidence type="ECO:0000256" key="1">
    <source>
        <dbReference type="ARBA" id="ARBA00001970"/>
    </source>
</evidence>
<dbReference type="InterPro" id="IPR052168">
    <property type="entry name" value="Cytochrome_b561_oxidase"/>
</dbReference>
<evidence type="ECO:0000256" key="9">
    <source>
        <dbReference type="ARBA" id="ARBA00022989"/>
    </source>
</evidence>
<evidence type="ECO:0000256" key="12">
    <source>
        <dbReference type="ARBA" id="ARBA00037975"/>
    </source>
</evidence>
<keyword evidence="5" id="KW-0349">Heme</keyword>
<dbReference type="InterPro" id="IPR016174">
    <property type="entry name" value="Di-haem_cyt_TM"/>
</dbReference>
<evidence type="ECO:0000256" key="7">
    <source>
        <dbReference type="ARBA" id="ARBA00022723"/>
    </source>
</evidence>
<feature type="transmembrane region" description="Helical" evidence="13">
    <location>
        <begin position="50"/>
        <end position="69"/>
    </location>
</feature>
<feature type="transmembrane region" description="Helical" evidence="13">
    <location>
        <begin position="142"/>
        <end position="162"/>
    </location>
</feature>
<dbReference type="GO" id="GO:0009055">
    <property type="term" value="F:electron transfer activity"/>
    <property type="evidence" value="ECO:0007669"/>
    <property type="project" value="InterPro"/>
</dbReference>
<dbReference type="AlphaFoldDB" id="A0A5C8Z9K2"/>
<feature type="transmembrane region" description="Helical" evidence="13">
    <location>
        <begin position="90"/>
        <end position="109"/>
    </location>
</feature>
<evidence type="ECO:0000313" key="15">
    <source>
        <dbReference type="EMBL" id="TXR54417.1"/>
    </source>
</evidence>
<keyword evidence="16" id="KW-1185">Reference proteome</keyword>
<keyword evidence="3" id="KW-0813">Transport</keyword>
<dbReference type="RefSeq" id="WP_147713815.1">
    <property type="nucleotide sequence ID" value="NZ_VKAD01000001.1"/>
</dbReference>
<comment type="subcellular location">
    <subcellularLocation>
        <location evidence="2">Cell membrane</location>
        <topology evidence="2">Multi-pass membrane protein</topology>
    </subcellularLocation>
</comment>
<keyword evidence="4" id="KW-1003">Cell membrane</keyword>
<gene>
    <name evidence="15" type="ORF">FME95_07730</name>
</gene>
<evidence type="ECO:0000256" key="10">
    <source>
        <dbReference type="ARBA" id="ARBA00023004"/>
    </source>
</evidence>
<evidence type="ECO:0000256" key="8">
    <source>
        <dbReference type="ARBA" id="ARBA00022982"/>
    </source>
</evidence>
<dbReference type="Proteomes" id="UP000321764">
    <property type="component" value="Unassembled WGS sequence"/>
</dbReference>
<dbReference type="EMBL" id="VKAD01000001">
    <property type="protein sequence ID" value="TXR54417.1"/>
    <property type="molecule type" value="Genomic_DNA"/>
</dbReference>
<sequence length="181" mass="20250">MNHSSNAKNYSWLMISIHWLSALVVIAMFALGLWMVGLDYYSQWYQTAPALHKSVGILLFALTAVRFGIKLASHTPEVSGKIFEVIAAKAVHLFIYFLILLLFVSGYLISTPDGRGIEVFNWFTIPSIGELFENQSTIAGRIHYFTALTLIAFAALHALAALKHHFIDKDNTLKKMMGTSK</sequence>
<keyword evidence="8" id="KW-0249">Electron transport</keyword>
<comment type="cofactor">
    <cofactor evidence="1">
        <name>heme b</name>
        <dbReference type="ChEBI" id="CHEBI:60344"/>
    </cofactor>
</comment>
<evidence type="ECO:0000256" key="4">
    <source>
        <dbReference type="ARBA" id="ARBA00022475"/>
    </source>
</evidence>
<dbReference type="PANTHER" id="PTHR30529">
    <property type="entry name" value="CYTOCHROME B561"/>
    <property type="match status" value="1"/>
</dbReference>
<evidence type="ECO:0000256" key="3">
    <source>
        <dbReference type="ARBA" id="ARBA00022448"/>
    </source>
</evidence>
<evidence type="ECO:0000259" key="14">
    <source>
        <dbReference type="Pfam" id="PF01292"/>
    </source>
</evidence>
<evidence type="ECO:0000256" key="2">
    <source>
        <dbReference type="ARBA" id="ARBA00004651"/>
    </source>
</evidence>
<keyword evidence="9 13" id="KW-1133">Transmembrane helix</keyword>
<keyword evidence="6 13" id="KW-0812">Transmembrane</keyword>
<comment type="caution">
    <text evidence="15">The sequence shown here is derived from an EMBL/GenBank/DDBJ whole genome shotgun (WGS) entry which is preliminary data.</text>
</comment>
<organism evidence="15 16">
    <name type="scientific">Reinekea thalattae</name>
    <dbReference type="NCBI Taxonomy" id="2593301"/>
    <lineage>
        <taxon>Bacteria</taxon>
        <taxon>Pseudomonadati</taxon>
        <taxon>Pseudomonadota</taxon>
        <taxon>Gammaproteobacteria</taxon>
        <taxon>Oceanospirillales</taxon>
        <taxon>Saccharospirillaceae</taxon>
        <taxon>Reinekea</taxon>
    </lineage>
</organism>
<comment type="similarity">
    <text evidence="12">Belongs to the cytochrome b561 family.</text>
</comment>
<protein>
    <submittedName>
        <fullName evidence="15">Cytochrome b</fullName>
    </submittedName>
</protein>
<dbReference type="GO" id="GO:0020037">
    <property type="term" value="F:heme binding"/>
    <property type="evidence" value="ECO:0007669"/>
    <property type="project" value="TreeGrafter"/>
</dbReference>
<feature type="domain" description="Cytochrome b561 bacterial/Ni-hydrogenase" evidence="14">
    <location>
        <begin position="9"/>
        <end position="178"/>
    </location>
</feature>
<keyword evidence="10" id="KW-0408">Iron</keyword>
<dbReference type="OrthoDB" id="9793784at2"/>